<dbReference type="GO" id="GO:0051539">
    <property type="term" value="F:4 iron, 4 sulfur cluster binding"/>
    <property type="evidence" value="ECO:0007669"/>
    <property type="project" value="TreeGrafter"/>
</dbReference>
<dbReference type="EMBL" id="PGTY01000001">
    <property type="protein sequence ID" value="PJI92065.1"/>
    <property type="molecule type" value="Genomic_DNA"/>
</dbReference>
<dbReference type="GO" id="GO:0051537">
    <property type="term" value="F:2 iron, 2 sulfur cluster binding"/>
    <property type="evidence" value="ECO:0007669"/>
    <property type="project" value="TreeGrafter"/>
</dbReference>
<dbReference type="PROSITE" id="PS01152">
    <property type="entry name" value="HESB"/>
    <property type="match status" value="1"/>
</dbReference>
<gene>
    <name evidence="2" type="ORF">BC777_0909</name>
</gene>
<evidence type="ECO:0000259" key="1">
    <source>
        <dbReference type="Pfam" id="PF01521"/>
    </source>
</evidence>
<dbReference type="Pfam" id="PF01521">
    <property type="entry name" value="Fe-S_biosyn"/>
    <property type="match status" value="1"/>
</dbReference>
<dbReference type="SUPFAM" id="SSF89360">
    <property type="entry name" value="HesB-like domain"/>
    <property type="match status" value="1"/>
</dbReference>
<dbReference type="InterPro" id="IPR017870">
    <property type="entry name" value="FeS_cluster_insertion_CS"/>
</dbReference>
<feature type="domain" description="Core" evidence="1">
    <location>
        <begin position="31"/>
        <end position="127"/>
    </location>
</feature>
<dbReference type="PANTHER" id="PTHR43011:SF1">
    <property type="entry name" value="IRON-SULFUR CLUSTER ASSEMBLY 2 HOMOLOG, MITOCHONDRIAL"/>
    <property type="match status" value="1"/>
</dbReference>
<organism evidence="2 3">
    <name type="scientific">Yoonia maricola</name>
    <dbReference type="NCBI Taxonomy" id="420999"/>
    <lineage>
        <taxon>Bacteria</taxon>
        <taxon>Pseudomonadati</taxon>
        <taxon>Pseudomonadota</taxon>
        <taxon>Alphaproteobacteria</taxon>
        <taxon>Rhodobacterales</taxon>
        <taxon>Paracoccaceae</taxon>
        <taxon>Yoonia</taxon>
    </lineage>
</organism>
<reference evidence="2 3" key="1">
    <citation type="submission" date="2017-11" db="EMBL/GenBank/DDBJ databases">
        <title>Genomic Encyclopedia of Archaeal and Bacterial Type Strains, Phase II (KMG-II): From Individual Species to Whole Genera.</title>
        <authorList>
            <person name="Goeker M."/>
        </authorList>
    </citation>
    <scope>NUCLEOTIDE SEQUENCE [LARGE SCALE GENOMIC DNA]</scope>
    <source>
        <strain evidence="2 3">DSM 29128</strain>
    </source>
</reference>
<dbReference type="GO" id="GO:0005506">
    <property type="term" value="F:iron ion binding"/>
    <property type="evidence" value="ECO:0007669"/>
    <property type="project" value="TreeGrafter"/>
</dbReference>
<keyword evidence="3" id="KW-1185">Reference proteome</keyword>
<dbReference type="InterPro" id="IPR016092">
    <property type="entry name" value="ATAP"/>
</dbReference>
<dbReference type="InterPro" id="IPR035903">
    <property type="entry name" value="HesB-like_dom_sf"/>
</dbReference>
<protein>
    <submittedName>
        <fullName evidence="2">Iron-sulfur cluster assembly accessory protein</fullName>
    </submittedName>
</protein>
<dbReference type="Gene3D" id="2.60.300.12">
    <property type="entry name" value="HesB-like domain"/>
    <property type="match status" value="1"/>
</dbReference>
<proteinExistence type="predicted"/>
<dbReference type="InterPro" id="IPR000361">
    <property type="entry name" value="ATAP_core_dom"/>
</dbReference>
<dbReference type="NCBIfam" id="TIGR00049">
    <property type="entry name" value="iron-sulfur cluster assembly accessory protein"/>
    <property type="match status" value="1"/>
</dbReference>
<accession>A0A2M8WMB5</accession>
<dbReference type="GO" id="GO:0016226">
    <property type="term" value="P:iron-sulfur cluster assembly"/>
    <property type="evidence" value="ECO:0007669"/>
    <property type="project" value="InterPro"/>
</dbReference>
<sequence>MIACLVAFACHPYIAVVTEPIGLQMFTVPPKVTTRAFERLAEIGASAQGKALRVAVEGGGCSGFQYEIDLDEARDDDLVLSEQGEKVVIDSVSLPFLADAVIDFSEELIGARFVINNPNATSSCGCGTSFSM</sequence>
<dbReference type="AlphaFoldDB" id="A0A2M8WMB5"/>
<evidence type="ECO:0000313" key="2">
    <source>
        <dbReference type="EMBL" id="PJI92065.1"/>
    </source>
</evidence>
<dbReference type="FunFam" id="2.60.300.12:FF:000013">
    <property type="entry name" value="Iron-sulfur assembly protein 2"/>
    <property type="match status" value="1"/>
</dbReference>
<evidence type="ECO:0000313" key="3">
    <source>
        <dbReference type="Proteomes" id="UP000228531"/>
    </source>
</evidence>
<dbReference type="PANTHER" id="PTHR43011">
    <property type="entry name" value="IRON-SULFUR CLUSTER ASSEMBLY 2 HOMOLOG, MITOCHONDRIAL"/>
    <property type="match status" value="1"/>
</dbReference>
<dbReference type="Proteomes" id="UP000228531">
    <property type="component" value="Unassembled WGS sequence"/>
</dbReference>
<name>A0A2M8WMB5_9RHOB</name>
<comment type="caution">
    <text evidence="2">The sequence shown here is derived from an EMBL/GenBank/DDBJ whole genome shotgun (WGS) entry which is preliminary data.</text>
</comment>